<organism evidence="1 2">
    <name type="scientific">Cryptolaemus montrouzieri</name>
    <dbReference type="NCBI Taxonomy" id="559131"/>
    <lineage>
        <taxon>Eukaryota</taxon>
        <taxon>Metazoa</taxon>
        <taxon>Ecdysozoa</taxon>
        <taxon>Arthropoda</taxon>
        <taxon>Hexapoda</taxon>
        <taxon>Insecta</taxon>
        <taxon>Pterygota</taxon>
        <taxon>Neoptera</taxon>
        <taxon>Endopterygota</taxon>
        <taxon>Coleoptera</taxon>
        <taxon>Polyphaga</taxon>
        <taxon>Cucujiformia</taxon>
        <taxon>Coccinelloidea</taxon>
        <taxon>Coccinellidae</taxon>
        <taxon>Scymninae</taxon>
        <taxon>Scymnini</taxon>
        <taxon>Cryptolaemus</taxon>
    </lineage>
</organism>
<dbReference type="AlphaFoldDB" id="A0ABD2N610"/>
<reference evidence="1 2" key="1">
    <citation type="journal article" date="2021" name="BMC Biol.">
        <title>Horizontally acquired antibacterial genes associated with adaptive radiation of ladybird beetles.</title>
        <authorList>
            <person name="Li H.S."/>
            <person name="Tang X.F."/>
            <person name="Huang Y.H."/>
            <person name="Xu Z.Y."/>
            <person name="Chen M.L."/>
            <person name="Du X.Y."/>
            <person name="Qiu B.Y."/>
            <person name="Chen P.T."/>
            <person name="Zhang W."/>
            <person name="Slipinski A."/>
            <person name="Escalona H.E."/>
            <person name="Waterhouse R.M."/>
            <person name="Zwick A."/>
            <person name="Pang H."/>
        </authorList>
    </citation>
    <scope>NUCLEOTIDE SEQUENCE [LARGE SCALE GENOMIC DNA]</scope>
    <source>
        <strain evidence="1">SYSU2018</strain>
    </source>
</reference>
<evidence type="ECO:0000313" key="2">
    <source>
        <dbReference type="Proteomes" id="UP001516400"/>
    </source>
</evidence>
<name>A0ABD2N610_9CUCU</name>
<sequence length="93" mass="10791">DAVHRLTGRKWNKTKKVLDFESLKELIKSSSENNETIKLGAENFLEFGNAGQSRKLGFNRIPLLNELKVVEFRAMSRSTFYKKDITEDSFSEY</sequence>
<proteinExistence type="predicted"/>
<protein>
    <submittedName>
        <fullName evidence="1">Uncharacterized protein</fullName>
    </submittedName>
</protein>
<dbReference type="Proteomes" id="UP001516400">
    <property type="component" value="Unassembled WGS sequence"/>
</dbReference>
<dbReference type="EMBL" id="JABFTP020000062">
    <property type="protein sequence ID" value="KAL3273867.1"/>
    <property type="molecule type" value="Genomic_DNA"/>
</dbReference>
<gene>
    <name evidence="1" type="ORF">HHI36_015293</name>
</gene>
<keyword evidence="2" id="KW-1185">Reference proteome</keyword>
<feature type="non-terminal residue" evidence="1">
    <location>
        <position position="1"/>
    </location>
</feature>
<accession>A0ABD2N610</accession>
<comment type="caution">
    <text evidence="1">The sequence shown here is derived from an EMBL/GenBank/DDBJ whole genome shotgun (WGS) entry which is preliminary data.</text>
</comment>
<evidence type="ECO:0000313" key="1">
    <source>
        <dbReference type="EMBL" id="KAL3273867.1"/>
    </source>
</evidence>